<organism evidence="2 3">
    <name type="scientific">Sistotremastrum suecicum HHB10207 ss-3</name>
    <dbReference type="NCBI Taxonomy" id="1314776"/>
    <lineage>
        <taxon>Eukaryota</taxon>
        <taxon>Fungi</taxon>
        <taxon>Dikarya</taxon>
        <taxon>Basidiomycota</taxon>
        <taxon>Agaricomycotina</taxon>
        <taxon>Agaricomycetes</taxon>
        <taxon>Sistotremastrales</taxon>
        <taxon>Sistotremastraceae</taxon>
        <taxon>Sistotremastrum</taxon>
    </lineage>
</organism>
<dbReference type="Proteomes" id="UP000076798">
    <property type="component" value="Unassembled WGS sequence"/>
</dbReference>
<evidence type="ECO:0000256" key="1">
    <source>
        <dbReference type="SAM" id="MobiDB-lite"/>
    </source>
</evidence>
<feature type="region of interest" description="Disordered" evidence="1">
    <location>
        <begin position="18"/>
        <end position="40"/>
    </location>
</feature>
<dbReference type="AlphaFoldDB" id="A0A166HRE4"/>
<proteinExistence type="predicted"/>
<feature type="region of interest" description="Disordered" evidence="1">
    <location>
        <begin position="47"/>
        <end position="66"/>
    </location>
</feature>
<dbReference type="EMBL" id="KV428010">
    <property type="protein sequence ID" value="KZT43009.1"/>
    <property type="molecule type" value="Genomic_DNA"/>
</dbReference>
<evidence type="ECO:0000313" key="3">
    <source>
        <dbReference type="Proteomes" id="UP000076798"/>
    </source>
</evidence>
<dbReference type="OrthoDB" id="3211926at2759"/>
<sequence>MSARGRRPLHELPLELYTLPAPPPSLKRPVSPGAHLLSPRKRLILESPTATKSPARKLDFGTPKASKITTPFKSTLELKDGKTISQPSRHKLAPSPEIKHNAPSKEPMLDDLDRDVEYFSKRLASWASQPASYTQHYPGFDVHYQPTLPPTLPPSTDNEASDVDNDVSKENLRPVRRPKKHVFGSTLKGASDSRFVPGWPSIAESKEDDSSFFSTPRFPASPLRRKPKPQIEADDEASVATHLFSGRI</sequence>
<name>A0A166HRE4_9AGAM</name>
<gene>
    <name evidence="2" type="ORF">SISSUDRAFT_1040899</name>
</gene>
<accession>A0A166HRE4</accession>
<feature type="region of interest" description="Disordered" evidence="1">
    <location>
        <begin position="79"/>
        <end position="110"/>
    </location>
</feature>
<reference evidence="2 3" key="1">
    <citation type="journal article" date="2016" name="Mol. Biol. Evol.">
        <title>Comparative Genomics of Early-Diverging Mushroom-Forming Fungi Provides Insights into the Origins of Lignocellulose Decay Capabilities.</title>
        <authorList>
            <person name="Nagy L.G."/>
            <person name="Riley R."/>
            <person name="Tritt A."/>
            <person name="Adam C."/>
            <person name="Daum C."/>
            <person name="Floudas D."/>
            <person name="Sun H."/>
            <person name="Yadav J.S."/>
            <person name="Pangilinan J."/>
            <person name="Larsson K.H."/>
            <person name="Matsuura K."/>
            <person name="Barry K."/>
            <person name="Labutti K."/>
            <person name="Kuo R."/>
            <person name="Ohm R.A."/>
            <person name="Bhattacharya S.S."/>
            <person name="Shirouzu T."/>
            <person name="Yoshinaga Y."/>
            <person name="Martin F.M."/>
            <person name="Grigoriev I.V."/>
            <person name="Hibbett D.S."/>
        </authorList>
    </citation>
    <scope>NUCLEOTIDE SEQUENCE [LARGE SCALE GENOMIC DNA]</scope>
    <source>
        <strain evidence="2 3">HHB10207 ss-3</strain>
    </source>
</reference>
<evidence type="ECO:0000313" key="2">
    <source>
        <dbReference type="EMBL" id="KZT43009.1"/>
    </source>
</evidence>
<protein>
    <submittedName>
        <fullName evidence="2">Uncharacterized protein</fullName>
    </submittedName>
</protein>
<keyword evidence="3" id="KW-1185">Reference proteome</keyword>
<feature type="region of interest" description="Disordered" evidence="1">
    <location>
        <begin position="143"/>
        <end position="248"/>
    </location>
</feature>